<protein>
    <recommendedName>
        <fullName evidence="4">Transcription factor domain-containing protein</fullName>
    </recommendedName>
</protein>
<dbReference type="CDD" id="cd12148">
    <property type="entry name" value="fungal_TF_MHR"/>
    <property type="match status" value="1"/>
</dbReference>
<reference evidence="2" key="1">
    <citation type="journal article" date="2022" name="IScience">
        <title>Evolution of zygomycete secretomes and the origins of terrestrial fungal ecologies.</title>
        <authorList>
            <person name="Chang Y."/>
            <person name="Wang Y."/>
            <person name="Mondo S."/>
            <person name="Ahrendt S."/>
            <person name="Andreopoulos W."/>
            <person name="Barry K."/>
            <person name="Beard J."/>
            <person name="Benny G.L."/>
            <person name="Blankenship S."/>
            <person name="Bonito G."/>
            <person name="Cuomo C."/>
            <person name="Desiro A."/>
            <person name="Gervers K.A."/>
            <person name="Hundley H."/>
            <person name="Kuo A."/>
            <person name="LaButti K."/>
            <person name="Lang B.F."/>
            <person name="Lipzen A."/>
            <person name="O'Donnell K."/>
            <person name="Pangilinan J."/>
            <person name="Reynolds N."/>
            <person name="Sandor L."/>
            <person name="Smith M.E."/>
            <person name="Tsang A."/>
            <person name="Grigoriev I.V."/>
            <person name="Stajich J.E."/>
            <person name="Spatafora J.W."/>
        </authorList>
    </citation>
    <scope>NUCLEOTIDE SEQUENCE</scope>
    <source>
        <strain evidence="2">RSA 2281</strain>
    </source>
</reference>
<evidence type="ECO:0000313" key="3">
    <source>
        <dbReference type="Proteomes" id="UP001209540"/>
    </source>
</evidence>
<keyword evidence="3" id="KW-1185">Reference proteome</keyword>
<feature type="coiled-coil region" evidence="1">
    <location>
        <begin position="399"/>
        <end position="426"/>
    </location>
</feature>
<name>A0AAD5PHZ5_9FUNG</name>
<dbReference type="AlphaFoldDB" id="A0AAD5PHZ5"/>
<comment type="caution">
    <text evidence="2">The sequence shown here is derived from an EMBL/GenBank/DDBJ whole genome shotgun (WGS) entry which is preliminary data.</text>
</comment>
<dbReference type="EMBL" id="JAIXMP010000004">
    <property type="protein sequence ID" value="KAI9274495.1"/>
    <property type="molecule type" value="Genomic_DNA"/>
</dbReference>
<dbReference type="Proteomes" id="UP001209540">
    <property type="component" value="Unassembled WGS sequence"/>
</dbReference>
<organism evidence="2 3">
    <name type="scientific">Phascolomyces articulosus</name>
    <dbReference type="NCBI Taxonomy" id="60185"/>
    <lineage>
        <taxon>Eukaryota</taxon>
        <taxon>Fungi</taxon>
        <taxon>Fungi incertae sedis</taxon>
        <taxon>Mucoromycota</taxon>
        <taxon>Mucoromycotina</taxon>
        <taxon>Mucoromycetes</taxon>
        <taxon>Mucorales</taxon>
        <taxon>Lichtheimiaceae</taxon>
        <taxon>Phascolomyces</taxon>
    </lineage>
</organism>
<evidence type="ECO:0000256" key="1">
    <source>
        <dbReference type="SAM" id="Coils"/>
    </source>
</evidence>
<evidence type="ECO:0000313" key="2">
    <source>
        <dbReference type="EMBL" id="KAI9274495.1"/>
    </source>
</evidence>
<evidence type="ECO:0008006" key="4">
    <source>
        <dbReference type="Google" id="ProtNLM"/>
    </source>
</evidence>
<accession>A0AAD5PHZ5</accession>
<gene>
    <name evidence="2" type="ORF">BDA99DRAFT_497684</name>
</gene>
<sequence length="621" mass="70564">MALHTTSGNTVTALETTHRREMVPPLTFHYTAPSVATSTTDDDAIDFLTEFSYHDNNGIINGFHQEQEQLKGSFGPSCMVAANDINNSHHHPHDPSLLQQQQCLEHQQQQQGEKGAWIPNGWTVGSRRRSLLELETNIRTLGELYRTLSDIRHQLPSPVATAMEQQATSTTTNLCCNTNNTQGNEPTIPYAGGAGEDTPASIISSPGTFQYFAQQLSQYPPSVFDALVRLHLRCTSYLRIDKARFLESYYQGNTHPALICALYAYSAIHAMICHPDQFGIYPFMDQLARDCYRLAHELVEFDCCSKTTIETLVLMHLYLVATGDTQDNHRNLLSLADRHTHMLLNQEKKSTGQQDLRRLRAWMLQADLLFAMRTLTAPVIQYTIEQSDDDDRVRRWLGLQQINSQNTEERLQVQELEMEIEGLLRITTGGGAFQDGSSPALSLDRWREKVRKSFRYHQLNSLEDRCSLRLHAIYFAGKLQRHQSEMMQAFARHHGERINDRGWTDYFHEPTSPSTADQVETALMESMRAGFGLVQVVWTFFQANDRCMIIELLDTLSAAFSVLYFGNKMVQHVQIPCYDAMIGLINAFASSPSMMQCLGIKQFVEKWNPPLNETVSVTEKK</sequence>
<proteinExistence type="predicted"/>
<keyword evidence="1" id="KW-0175">Coiled coil</keyword>
<reference evidence="2" key="2">
    <citation type="submission" date="2023-02" db="EMBL/GenBank/DDBJ databases">
        <authorList>
            <consortium name="DOE Joint Genome Institute"/>
            <person name="Mondo S.J."/>
            <person name="Chang Y."/>
            <person name="Wang Y."/>
            <person name="Ahrendt S."/>
            <person name="Andreopoulos W."/>
            <person name="Barry K."/>
            <person name="Beard J."/>
            <person name="Benny G.L."/>
            <person name="Blankenship S."/>
            <person name="Bonito G."/>
            <person name="Cuomo C."/>
            <person name="Desiro A."/>
            <person name="Gervers K.A."/>
            <person name="Hundley H."/>
            <person name="Kuo A."/>
            <person name="LaButti K."/>
            <person name="Lang B.F."/>
            <person name="Lipzen A."/>
            <person name="O'Donnell K."/>
            <person name="Pangilinan J."/>
            <person name="Reynolds N."/>
            <person name="Sandor L."/>
            <person name="Smith M.W."/>
            <person name="Tsang A."/>
            <person name="Grigoriev I.V."/>
            <person name="Stajich J.E."/>
            <person name="Spatafora J.W."/>
        </authorList>
    </citation>
    <scope>NUCLEOTIDE SEQUENCE</scope>
    <source>
        <strain evidence="2">RSA 2281</strain>
    </source>
</reference>